<name>A0A9D4DKT6_DREPO</name>
<evidence type="ECO:0000313" key="2">
    <source>
        <dbReference type="Proteomes" id="UP000828390"/>
    </source>
</evidence>
<comment type="caution">
    <text evidence="1">The sequence shown here is derived from an EMBL/GenBank/DDBJ whole genome shotgun (WGS) entry which is preliminary data.</text>
</comment>
<evidence type="ECO:0008006" key="3">
    <source>
        <dbReference type="Google" id="ProtNLM"/>
    </source>
</evidence>
<reference evidence="1" key="2">
    <citation type="submission" date="2020-11" db="EMBL/GenBank/DDBJ databases">
        <authorList>
            <person name="McCartney M.A."/>
            <person name="Auch B."/>
            <person name="Kono T."/>
            <person name="Mallez S."/>
            <person name="Becker A."/>
            <person name="Gohl D.M."/>
            <person name="Silverstein K.A.T."/>
            <person name="Koren S."/>
            <person name="Bechman K.B."/>
            <person name="Herman A."/>
            <person name="Abrahante J.E."/>
            <person name="Garbe J."/>
        </authorList>
    </citation>
    <scope>NUCLEOTIDE SEQUENCE</scope>
    <source>
        <strain evidence="1">Duluth1</strain>
        <tissue evidence="1">Whole animal</tissue>
    </source>
</reference>
<reference evidence="1" key="1">
    <citation type="journal article" date="2019" name="bioRxiv">
        <title>The Genome of the Zebra Mussel, Dreissena polymorpha: A Resource for Invasive Species Research.</title>
        <authorList>
            <person name="McCartney M.A."/>
            <person name="Auch B."/>
            <person name="Kono T."/>
            <person name="Mallez S."/>
            <person name="Zhang Y."/>
            <person name="Obille A."/>
            <person name="Becker A."/>
            <person name="Abrahante J.E."/>
            <person name="Garbe J."/>
            <person name="Badalamenti J.P."/>
            <person name="Herman A."/>
            <person name="Mangelson H."/>
            <person name="Liachko I."/>
            <person name="Sullivan S."/>
            <person name="Sone E.D."/>
            <person name="Koren S."/>
            <person name="Silverstein K.A.T."/>
            <person name="Beckman K.B."/>
            <person name="Gohl D.M."/>
        </authorList>
    </citation>
    <scope>NUCLEOTIDE SEQUENCE</scope>
    <source>
        <strain evidence="1">Duluth1</strain>
        <tissue evidence="1">Whole animal</tissue>
    </source>
</reference>
<dbReference type="Proteomes" id="UP000828390">
    <property type="component" value="Unassembled WGS sequence"/>
</dbReference>
<organism evidence="1 2">
    <name type="scientific">Dreissena polymorpha</name>
    <name type="common">Zebra mussel</name>
    <name type="synonym">Mytilus polymorpha</name>
    <dbReference type="NCBI Taxonomy" id="45954"/>
    <lineage>
        <taxon>Eukaryota</taxon>
        <taxon>Metazoa</taxon>
        <taxon>Spiralia</taxon>
        <taxon>Lophotrochozoa</taxon>
        <taxon>Mollusca</taxon>
        <taxon>Bivalvia</taxon>
        <taxon>Autobranchia</taxon>
        <taxon>Heteroconchia</taxon>
        <taxon>Euheterodonta</taxon>
        <taxon>Imparidentia</taxon>
        <taxon>Neoheterodontei</taxon>
        <taxon>Myida</taxon>
        <taxon>Dreissenoidea</taxon>
        <taxon>Dreissenidae</taxon>
        <taxon>Dreissena</taxon>
    </lineage>
</organism>
<dbReference type="EMBL" id="JAIWYP010000010">
    <property type="protein sequence ID" value="KAH3750586.1"/>
    <property type="molecule type" value="Genomic_DNA"/>
</dbReference>
<dbReference type="AlphaFoldDB" id="A0A9D4DKT6"/>
<proteinExistence type="predicted"/>
<evidence type="ECO:0000313" key="1">
    <source>
        <dbReference type="EMBL" id="KAH3750586.1"/>
    </source>
</evidence>
<protein>
    <recommendedName>
        <fullName evidence="3">Tyrosine-protein kinase ephrin type A/B receptor-like domain-containing protein</fullName>
    </recommendedName>
</protein>
<accession>A0A9D4DKT6</accession>
<sequence>MINCPVGTMRTTTNGGSVDDCAPCTAGYYCLEESSVVTGPCKEGYYCPTNFSNPFDTKKPAYIGSYGNDMVSSL</sequence>
<gene>
    <name evidence="1" type="ORF">DPMN_185113</name>
</gene>
<keyword evidence="2" id="KW-1185">Reference proteome</keyword>